<dbReference type="PRINTS" id="PR00368">
    <property type="entry name" value="FADPNR"/>
</dbReference>
<feature type="compositionally biased region" description="Polar residues" evidence="1">
    <location>
        <begin position="147"/>
        <end position="161"/>
    </location>
</feature>
<gene>
    <name evidence="4" type="ORF">GT712_15565</name>
</gene>
<dbReference type="SUPFAM" id="SSF160996">
    <property type="entry name" value="HI0933 insert domain-like"/>
    <property type="match status" value="1"/>
</dbReference>
<protein>
    <submittedName>
        <fullName evidence="4">Aminoacetone oxidase family FAD-binding enzyme</fullName>
    </submittedName>
</protein>
<dbReference type="Gene3D" id="2.40.30.10">
    <property type="entry name" value="Translation factors"/>
    <property type="match status" value="1"/>
</dbReference>
<dbReference type="SUPFAM" id="SSF51905">
    <property type="entry name" value="FAD/NAD(P)-binding domain"/>
    <property type="match status" value="1"/>
</dbReference>
<dbReference type="InterPro" id="IPR004792">
    <property type="entry name" value="BaiN-like"/>
</dbReference>
<organism evidence="4 5">
    <name type="scientific">Blautia wexlerae</name>
    <dbReference type="NCBI Taxonomy" id="418240"/>
    <lineage>
        <taxon>Bacteria</taxon>
        <taxon>Bacillati</taxon>
        <taxon>Bacillota</taxon>
        <taxon>Clostridia</taxon>
        <taxon>Lachnospirales</taxon>
        <taxon>Lachnospiraceae</taxon>
        <taxon>Blautia</taxon>
    </lineage>
</organism>
<dbReference type="InterPro" id="IPR057661">
    <property type="entry name" value="RsdA/BaiN/AoA(So)_Rossmann"/>
</dbReference>
<comment type="caution">
    <text evidence="4">The sequence shown here is derived from an EMBL/GenBank/DDBJ whole genome shotgun (WGS) entry which is preliminary data.</text>
</comment>
<dbReference type="InterPro" id="IPR036188">
    <property type="entry name" value="FAD/NAD-bd_sf"/>
</dbReference>
<evidence type="ECO:0000259" key="2">
    <source>
        <dbReference type="Pfam" id="PF03486"/>
    </source>
</evidence>
<dbReference type="Proteomes" id="UP000477156">
    <property type="component" value="Unassembled WGS sequence"/>
</dbReference>
<feature type="domain" description="RsdA/BaiN/AoA(So)-like insert" evidence="3">
    <location>
        <begin position="231"/>
        <end position="395"/>
    </location>
</feature>
<dbReference type="PANTHER" id="PTHR42887">
    <property type="entry name" value="OS12G0638800 PROTEIN"/>
    <property type="match status" value="1"/>
</dbReference>
<evidence type="ECO:0000313" key="5">
    <source>
        <dbReference type="Proteomes" id="UP000477156"/>
    </source>
</evidence>
<dbReference type="RefSeq" id="WP_161276412.1">
    <property type="nucleotide sequence ID" value="NZ_JADNBY010000006.1"/>
</dbReference>
<sequence length="458" mass="49899">MSKVIIIGGGAAGMMAGVFAARNHHEVHILEKNEKLGKKVFITGKGRCNVTNACDTEELFPAMMSNPKFLYSSFYSFTPQDVMEFFEKAGVPLKVERGNRVFPQSDHSSDIIRALERELKKAGAKIHLHTAVQEIVKKPVTESVTDSVNTLESEATLTESGSDAGKSRKGKKSSDIQQEKITGVILTDGTFMEGDAVIVATGGFSYQSTGSTGDGYRFARELGLKVTDIAPSLVPLKTKEDYIPKLQGLSLKNTGLTIKNGKKVLYEDFGEMMFTHFGVTGPMILSASAHIGAKLAKAPNGELSAYLDLKPALTREQLDARILREFEAGPNKQFKNVISVLFPSSLTPVMLELGGIPAEKKIHDISREERQHFIDLIKAFPFTITGMGEFKEAIITRGGVSVKEINPGTMESKKISGLYFAGEVLDLDAVTGGYNLQIAWSTAYLAAQAIRYCSLRSQ</sequence>
<reference evidence="4 5" key="1">
    <citation type="journal article" date="2019" name="Nat. Med.">
        <title>A library of human gut bacterial isolates paired with longitudinal multiomics data enables mechanistic microbiome research.</title>
        <authorList>
            <person name="Poyet M."/>
            <person name="Groussin M."/>
            <person name="Gibbons S.M."/>
            <person name="Avila-Pacheco J."/>
            <person name="Jiang X."/>
            <person name="Kearney S.M."/>
            <person name="Perrotta A.R."/>
            <person name="Berdy B."/>
            <person name="Zhao S."/>
            <person name="Lieberman T.D."/>
            <person name="Swanson P.K."/>
            <person name="Smith M."/>
            <person name="Roesemann S."/>
            <person name="Alexander J.E."/>
            <person name="Rich S.A."/>
            <person name="Livny J."/>
            <person name="Vlamakis H."/>
            <person name="Clish C."/>
            <person name="Bullock K."/>
            <person name="Deik A."/>
            <person name="Scott J."/>
            <person name="Pierce K.A."/>
            <person name="Xavier R.J."/>
            <person name="Alm E.J."/>
        </authorList>
    </citation>
    <scope>NUCLEOTIDE SEQUENCE [LARGE SCALE GENOMIC DNA]</scope>
    <source>
        <strain evidence="4 5">BIOML-A12</strain>
    </source>
</reference>
<feature type="region of interest" description="Disordered" evidence="1">
    <location>
        <begin position="147"/>
        <end position="175"/>
    </location>
</feature>
<evidence type="ECO:0000259" key="3">
    <source>
        <dbReference type="Pfam" id="PF22780"/>
    </source>
</evidence>
<dbReference type="EMBL" id="WWVF01000038">
    <property type="protein sequence ID" value="MZS90448.1"/>
    <property type="molecule type" value="Genomic_DNA"/>
</dbReference>
<dbReference type="Pfam" id="PF22780">
    <property type="entry name" value="HI0933_like_1st"/>
    <property type="match status" value="1"/>
</dbReference>
<dbReference type="Gene3D" id="3.50.50.60">
    <property type="entry name" value="FAD/NAD(P)-binding domain"/>
    <property type="match status" value="2"/>
</dbReference>
<evidence type="ECO:0000256" key="1">
    <source>
        <dbReference type="SAM" id="MobiDB-lite"/>
    </source>
</evidence>
<dbReference type="Pfam" id="PF03486">
    <property type="entry name" value="HI0933_like"/>
    <property type="match status" value="2"/>
</dbReference>
<evidence type="ECO:0000313" key="4">
    <source>
        <dbReference type="EMBL" id="MZS90448.1"/>
    </source>
</evidence>
<dbReference type="InterPro" id="IPR055178">
    <property type="entry name" value="RsdA/BaiN/AoA(So)-like_dom"/>
</dbReference>
<accession>A0A6L8XXN7</accession>
<feature type="domain" description="RsdA/BaiN/AoA(So)-like Rossmann fold-like" evidence="2">
    <location>
        <begin position="175"/>
        <end position="448"/>
    </location>
</feature>
<dbReference type="AlphaFoldDB" id="A0A6L8XXN7"/>
<feature type="domain" description="RsdA/BaiN/AoA(So)-like Rossmann fold-like" evidence="2">
    <location>
        <begin position="3"/>
        <end position="162"/>
    </location>
</feature>
<dbReference type="NCBIfam" id="TIGR00275">
    <property type="entry name" value="aminoacetone oxidase family FAD-binding enzyme"/>
    <property type="match status" value="1"/>
</dbReference>
<proteinExistence type="predicted"/>
<dbReference type="PANTHER" id="PTHR42887:SF2">
    <property type="entry name" value="OS12G0638800 PROTEIN"/>
    <property type="match status" value="1"/>
</dbReference>
<name>A0A6L8XXN7_9FIRM</name>